<keyword evidence="2" id="KW-1185">Reference proteome</keyword>
<evidence type="ECO:0000313" key="2">
    <source>
        <dbReference type="Proteomes" id="UP001169063"/>
    </source>
</evidence>
<dbReference type="Proteomes" id="UP001169063">
    <property type="component" value="Unassembled WGS sequence"/>
</dbReference>
<dbReference type="EMBL" id="JAUKTR010000002">
    <property type="protein sequence ID" value="MDO1558965.1"/>
    <property type="molecule type" value="Genomic_DNA"/>
</dbReference>
<dbReference type="PROSITE" id="PS51318">
    <property type="entry name" value="TAT"/>
    <property type="match status" value="1"/>
</dbReference>
<gene>
    <name evidence="1" type="ORF">Q0812_05935</name>
</gene>
<accession>A0ABT8SLE6</accession>
<comment type="caution">
    <text evidence="1">The sequence shown here is derived from an EMBL/GenBank/DDBJ whole genome shotgun (WGS) entry which is preliminary data.</text>
</comment>
<reference evidence="1" key="1">
    <citation type="submission" date="2023-07" db="EMBL/GenBank/DDBJ databases">
        <title>Brevundimonas soil sp. nov., isolated from the soil of chemical plant.</title>
        <authorList>
            <person name="Wu N."/>
        </authorList>
    </citation>
    <scope>NUCLEOTIDE SEQUENCE</scope>
    <source>
        <strain evidence="1">XZ-24</strain>
    </source>
</reference>
<dbReference type="InterPro" id="IPR006311">
    <property type="entry name" value="TAT_signal"/>
</dbReference>
<dbReference type="RefSeq" id="WP_302109395.1">
    <property type="nucleotide sequence ID" value="NZ_JAUKTR010000002.1"/>
</dbReference>
<proteinExistence type="predicted"/>
<protein>
    <submittedName>
        <fullName evidence="1">Uncharacterized protein</fullName>
    </submittedName>
</protein>
<organism evidence="1 2">
    <name type="scientific">Peiella sedimenti</name>
    <dbReference type="NCBI Taxonomy" id="3061083"/>
    <lineage>
        <taxon>Bacteria</taxon>
        <taxon>Pseudomonadati</taxon>
        <taxon>Pseudomonadota</taxon>
        <taxon>Alphaproteobacteria</taxon>
        <taxon>Caulobacterales</taxon>
        <taxon>Caulobacteraceae</taxon>
        <taxon>Peiella</taxon>
    </lineage>
</organism>
<name>A0ABT8SLE6_9CAUL</name>
<sequence>MPNRREMMLGAGAVLATAGTVHASDSEGWAAAMRLVDATGGAEAWRRISGLRIAARHYETEVEEPYDNLILMDLARPRMRLMGRSAAMDRARVIDGERGVRRSEIRPAGPMTPEQVRGDLDWWEAHVYRNIWRLAHRDPQLTPRLGADGRLELYRPDGRRLMWYRLNHQGEPVHFAAFDAEHGTVLGPLSERDGGLRSPVWTTRFDGTFRVSITEWTGLASLDGVDFQNV</sequence>
<evidence type="ECO:0000313" key="1">
    <source>
        <dbReference type="EMBL" id="MDO1558965.1"/>
    </source>
</evidence>